<gene>
    <name evidence="1" type="ORF">FHR92_005341</name>
</gene>
<proteinExistence type="predicted"/>
<dbReference type="InterPro" id="IPR022385">
    <property type="entry name" value="Rhs_assc_core"/>
</dbReference>
<evidence type="ECO:0000313" key="2">
    <source>
        <dbReference type="Proteomes" id="UP000567067"/>
    </source>
</evidence>
<dbReference type="PANTHER" id="PTHR32305">
    <property type="match status" value="1"/>
</dbReference>
<keyword evidence="2" id="KW-1185">Reference proteome</keyword>
<reference evidence="1 2" key="1">
    <citation type="submission" date="2020-08" db="EMBL/GenBank/DDBJ databases">
        <title>Genomic Encyclopedia of Type Strains, Phase III (KMG-III): the genomes of soil and plant-associated and newly described type strains.</title>
        <authorList>
            <person name="Whitman W."/>
        </authorList>
    </citation>
    <scope>NUCLEOTIDE SEQUENCE [LARGE SCALE GENOMIC DNA]</scope>
    <source>
        <strain evidence="1 2">CECT 8693</strain>
    </source>
</reference>
<accession>A0A7W3XUN1</accession>
<dbReference type="Proteomes" id="UP000567067">
    <property type="component" value="Unassembled WGS sequence"/>
</dbReference>
<comment type="caution">
    <text evidence="1">The sequence shown here is derived from an EMBL/GenBank/DDBJ whole genome shotgun (WGS) entry which is preliminary data.</text>
</comment>
<dbReference type="Gene3D" id="2.180.10.10">
    <property type="entry name" value="RHS repeat-associated core"/>
    <property type="match status" value="1"/>
</dbReference>
<dbReference type="EMBL" id="JACJIP010000073">
    <property type="protein sequence ID" value="MBA9088806.1"/>
    <property type="molecule type" value="Genomic_DNA"/>
</dbReference>
<name>A0A7W3XUN1_9BACL</name>
<organism evidence="1 2">
    <name type="scientific">Fontibacillus solani</name>
    <dbReference type="NCBI Taxonomy" id="1572857"/>
    <lineage>
        <taxon>Bacteria</taxon>
        <taxon>Bacillati</taxon>
        <taxon>Bacillota</taxon>
        <taxon>Bacilli</taxon>
        <taxon>Bacillales</taxon>
        <taxon>Paenibacillaceae</taxon>
        <taxon>Fontibacillus</taxon>
    </lineage>
</organism>
<evidence type="ECO:0000313" key="1">
    <source>
        <dbReference type="EMBL" id="MBA9088806.1"/>
    </source>
</evidence>
<dbReference type="NCBIfam" id="TIGR03696">
    <property type="entry name" value="Rhs_assc_core"/>
    <property type="match status" value="1"/>
</dbReference>
<dbReference type="AlphaFoldDB" id="A0A7W3XUN1"/>
<dbReference type="InterPro" id="IPR050708">
    <property type="entry name" value="T6SS_VgrG/RHS"/>
</dbReference>
<dbReference type="PANTHER" id="PTHR32305:SF17">
    <property type="entry name" value="TRNA NUCLEASE WAPA"/>
    <property type="match status" value="1"/>
</dbReference>
<dbReference type="RefSeq" id="WP_182540624.1">
    <property type="nucleotide sequence ID" value="NZ_JACJIP010000073.1"/>
</dbReference>
<protein>
    <submittedName>
        <fullName evidence="1">RHS repeat-associated protein</fullName>
    </submittedName>
</protein>
<sequence>MIGNTTTEFEYEMQGLRLSKTTTTVNSESGNGATPTSVTEKIRYAYNNSGLVISEANASNQVTASYVWGPDRLLAKRDVSTNKKYYYLYNGHGDVVQIIDESGNIVNNYQYDEWGNILQQQEGIDNAFKYAGEIQDEETGLYYLRARYYDPSVGRFISKDTYEGQINNPLSLNLYTYGHNNPLLFIDPSGHKVVFSQNQYDYLEWLQRNGNSGQKKWATQQLRAGMAYYDTEKKQIVSGCFDCASEDNSPIYDFISGVGGGAKGLVVGASKAIAKQVTKQVTKQAAKDITYKLSNNAIDHIGKHIVSNFQNQVKYLTKEQLDKKLKKTSFFNPNWTERQIISYVEKGYSEAMSNGVRGLYEYKVKGEVIQIFIKQDGTFDTAYGLHKLTSSYFGK</sequence>